<organism evidence="2 3">
    <name type="scientific">Oesophagostomum dentatum</name>
    <name type="common">Nodular worm</name>
    <dbReference type="NCBI Taxonomy" id="61180"/>
    <lineage>
        <taxon>Eukaryota</taxon>
        <taxon>Metazoa</taxon>
        <taxon>Ecdysozoa</taxon>
        <taxon>Nematoda</taxon>
        <taxon>Chromadorea</taxon>
        <taxon>Rhabditida</taxon>
        <taxon>Rhabditina</taxon>
        <taxon>Rhabditomorpha</taxon>
        <taxon>Strongyloidea</taxon>
        <taxon>Strongylidae</taxon>
        <taxon>Oesophagostomum</taxon>
    </lineage>
</organism>
<feature type="compositionally biased region" description="Acidic residues" evidence="1">
    <location>
        <begin position="48"/>
        <end position="58"/>
    </location>
</feature>
<proteinExistence type="predicted"/>
<feature type="compositionally biased region" description="Polar residues" evidence="1">
    <location>
        <begin position="36"/>
        <end position="47"/>
    </location>
</feature>
<gene>
    <name evidence="2" type="ORF">OESDEN_05120</name>
</gene>
<dbReference type="Proteomes" id="UP000053660">
    <property type="component" value="Unassembled WGS sequence"/>
</dbReference>
<evidence type="ECO:0000313" key="3">
    <source>
        <dbReference type="Proteomes" id="UP000053660"/>
    </source>
</evidence>
<feature type="region of interest" description="Disordered" evidence="1">
    <location>
        <begin position="36"/>
        <end position="64"/>
    </location>
</feature>
<sequence length="237" mass="27178">MGDSAESTILAYAELLGKKKRACHWHYIEPITSENTVEWDPSGSSDGLTDEEMPEQDDNLSGRMEPEVGAERGEMVRHVFNTCLMHISDVDTWTPLVSSLQSLSTYKFYIKMASLHFNTLRLAELSGERRCEKVKNINRKYLARISELVFKIPVHHKRRDNVLEEVLDIRRKHFLEKQTNREAEEIDDETAAIMAVEEAFDQLRGSEARLEGSFENVLVAMELVMVGNTMKLTRKST</sequence>
<reference evidence="2 3" key="1">
    <citation type="submission" date="2014-03" db="EMBL/GenBank/DDBJ databases">
        <title>Draft genome of the hookworm Oesophagostomum dentatum.</title>
        <authorList>
            <person name="Mitreva M."/>
        </authorList>
    </citation>
    <scope>NUCLEOTIDE SEQUENCE [LARGE SCALE GENOMIC DNA]</scope>
    <source>
        <strain evidence="2 3">OD-Hann</strain>
    </source>
</reference>
<evidence type="ECO:0000313" key="2">
    <source>
        <dbReference type="EMBL" id="KHJ94946.1"/>
    </source>
</evidence>
<keyword evidence="3" id="KW-1185">Reference proteome</keyword>
<name>A0A0B1TFP6_OESDE</name>
<dbReference type="EMBL" id="KN550139">
    <property type="protein sequence ID" value="KHJ94946.1"/>
    <property type="molecule type" value="Genomic_DNA"/>
</dbReference>
<protein>
    <submittedName>
        <fullName evidence="2">Uncharacterized protein</fullName>
    </submittedName>
</protein>
<dbReference type="AlphaFoldDB" id="A0A0B1TFP6"/>
<evidence type="ECO:0000256" key="1">
    <source>
        <dbReference type="SAM" id="MobiDB-lite"/>
    </source>
</evidence>
<accession>A0A0B1TFP6</accession>